<dbReference type="PANTHER" id="PTHR40037">
    <property type="entry name" value="PHOSPHOESTERASE YJCG-RELATED"/>
    <property type="match status" value="1"/>
</dbReference>
<dbReference type="Pfam" id="PF13563">
    <property type="entry name" value="2_5_RNA_ligase2"/>
    <property type="match status" value="1"/>
</dbReference>
<accession>A0ABW5BF54</accession>
<gene>
    <name evidence="1" type="ORF">ACFSKV_19215</name>
</gene>
<evidence type="ECO:0000313" key="2">
    <source>
        <dbReference type="Proteomes" id="UP001597414"/>
    </source>
</evidence>
<comment type="caution">
    <text evidence="1">The sequence shown here is derived from an EMBL/GenBank/DDBJ whole genome shotgun (WGS) entry which is preliminary data.</text>
</comment>
<proteinExistence type="predicted"/>
<keyword evidence="1" id="KW-0436">Ligase</keyword>
<name>A0ABW5BF54_9BACT</name>
<dbReference type="Gene3D" id="3.90.1140.10">
    <property type="entry name" value="Cyclic phosphodiesterase"/>
    <property type="match status" value="1"/>
</dbReference>
<sequence>MATIPAKYFIALVPEGKIQEEATALKEEMKNLFNLKYALKSPAHITIKMPFEWNENKEDKLIYKLQKFLAGIGVFDLKFRDFDRFGRRVIFVDVLPSATLQSLQESLGKFCKLELNLINELSDRAFHPHLTISFKDVKPKNFDLYWKHIQSKHFNADYQVRDVALLKRMEGRWKVIHRFPLTEA</sequence>
<evidence type="ECO:0000313" key="1">
    <source>
        <dbReference type="EMBL" id="MFD2203714.1"/>
    </source>
</evidence>
<dbReference type="Proteomes" id="UP001597414">
    <property type="component" value="Unassembled WGS sequence"/>
</dbReference>
<dbReference type="InterPro" id="IPR050580">
    <property type="entry name" value="2H_phosphoesterase_YjcG-like"/>
</dbReference>
<dbReference type="SUPFAM" id="SSF55144">
    <property type="entry name" value="LigT-like"/>
    <property type="match status" value="1"/>
</dbReference>
<dbReference type="RefSeq" id="WP_380806595.1">
    <property type="nucleotide sequence ID" value="NZ_JBHUIV010000034.1"/>
</dbReference>
<dbReference type="PANTHER" id="PTHR40037:SF1">
    <property type="entry name" value="PHOSPHOESTERASE SAOUHSC_00951-RELATED"/>
    <property type="match status" value="1"/>
</dbReference>
<dbReference type="EMBL" id="JBHUIV010000034">
    <property type="protein sequence ID" value="MFD2203714.1"/>
    <property type="molecule type" value="Genomic_DNA"/>
</dbReference>
<dbReference type="GO" id="GO:0016874">
    <property type="term" value="F:ligase activity"/>
    <property type="evidence" value="ECO:0007669"/>
    <property type="project" value="UniProtKB-KW"/>
</dbReference>
<reference evidence="2" key="1">
    <citation type="journal article" date="2019" name="Int. J. Syst. Evol. Microbiol.">
        <title>The Global Catalogue of Microorganisms (GCM) 10K type strain sequencing project: providing services to taxonomists for standard genome sequencing and annotation.</title>
        <authorList>
            <consortium name="The Broad Institute Genomics Platform"/>
            <consortium name="The Broad Institute Genome Sequencing Center for Infectious Disease"/>
            <person name="Wu L."/>
            <person name="Ma J."/>
        </authorList>
    </citation>
    <scope>NUCLEOTIDE SEQUENCE [LARGE SCALE GENOMIC DNA]</scope>
    <source>
        <strain evidence="2">KCTC 19812</strain>
    </source>
</reference>
<protein>
    <submittedName>
        <fullName evidence="1">2'-5' RNA ligase family protein</fullName>
    </submittedName>
</protein>
<organism evidence="1 2">
    <name type="scientific">Shivajiella indica</name>
    <dbReference type="NCBI Taxonomy" id="872115"/>
    <lineage>
        <taxon>Bacteria</taxon>
        <taxon>Pseudomonadati</taxon>
        <taxon>Bacteroidota</taxon>
        <taxon>Cytophagia</taxon>
        <taxon>Cytophagales</taxon>
        <taxon>Cyclobacteriaceae</taxon>
        <taxon>Shivajiella</taxon>
    </lineage>
</organism>
<keyword evidence="2" id="KW-1185">Reference proteome</keyword>
<dbReference type="InterPro" id="IPR009097">
    <property type="entry name" value="Cyclic_Pdiesterase"/>
</dbReference>